<accession>A0A418XYS4</accession>
<keyword evidence="7" id="KW-1185">Reference proteome</keyword>
<evidence type="ECO:0000259" key="5">
    <source>
        <dbReference type="PROSITE" id="PS50977"/>
    </source>
</evidence>
<evidence type="ECO:0000256" key="1">
    <source>
        <dbReference type="ARBA" id="ARBA00023015"/>
    </source>
</evidence>
<evidence type="ECO:0000256" key="2">
    <source>
        <dbReference type="ARBA" id="ARBA00023125"/>
    </source>
</evidence>
<gene>
    <name evidence="6" type="ORF">D4A39_06775</name>
</gene>
<evidence type="ECO:0000313" key="7">
    <source>
        <dbReference type="Proteomes" id="UP000283734"/>
    </source>
</evidence>
<dbReference type="InterPro" id="IPR041669">
    <property type="entry name" value="TetR_C_15"/>
</dbReference>
<proteinExistence type="predicted"/>
<evidence type="ECO:0000256" key="4">
    <source>
        <dbReference type="PROSITE-ProRule" id="PRU00335"/>
    </source>
</evidence>
<dbReference type="EMBL" id="QYYA01000002">
    <property type="protein sequence ID" value="RJG18179.1"/>
    <property type="molecule type" value="Genomic_DNA"/>
</dbReference>
<evidence type="ECO:0000313" key="6">
    <source>
        <dbReference type="EMBL" id="RJG18179.1"/>
    </source>
</evidence>
<dbReference type="OrthoDB" id="9816320at2"/>
<dbReference type="SUPFAM" id="SSF46689">
    <property type="entry name" value="Homeodomain-like"/>
    <property type="match status" value="1"/>
</dbReference>
<dbReference type="AlphaFoldDB" id="A0A418XYS4"/>
<dbReference type="GO" id="GO:0003700">
    <property type="term" value="F:DNA-binding transcription factor activity"/>
    <property type="evidence" value="ECO:0007669"/>
    <property type="project" value="TreeGrafter"/>
</dbReference>
<dbReference type="Gene3D" id="1.10.357.10">
    <property type="entry name" value="Tetracycline Repressor, domain 2"/>
    <property type="match status" value="1"/>
</dbReference>
<keyword evidence="2 4" id="KW-0238">DNA-binding</keyword>
<name>A0A418XYS4_9GAMM</name>
<dbReference type="PANTHER" id="PTHR30055">
    <property type="entry name" value="HTH-TYPE TRANSCRIPTIONAL REGULATOR RUTR"/>
    <property type="match status" value="1"/>
</dbReference>
<protein>
    <submittedName>
        <fullName evidence="6">TetR/AcrR family transcriptional regulator</fullName>
    </submittedName>
</protein>
<comment type="caution">
    <text evidence="6">The sequence shown here is derived from an EMBL/GenBank/DDBJ whole genome shotgun (WGS) entry which is preliminary data.</text>
</comment>
<dbReference type="Proteomes" id="UP000283734">
    <property type="component" value="Unassembled WGS sequence"/>
</dbReference>
<dbReference type="Pfam" id="PF17918">
    <property type="entry name" value="TetR_C_15"/>
    <property type="match status" value="1"/>
</dbReference>
<dbReference type="Pfam" id="PF00440">
    <property type="entry name" value="TetR_N"/>
    <property type="match status" value="1"/>
</dbReference>
<organism evidence="6 7">
    <name type="scientific">Alcanivorax profundi</name>
    <dbReference type="NCBI Taxonomy" id="2338368"/>
    <lineage>
        <taxon>Bacteria</taxon>
        <taxon>Pseudomonadati</taxon>
        <taxon>Pseudomonadota</taxon>
        <taxon>Gammaproteobacteria</taxon>
        <taxon>Oceanospirillales</taxon>
        <taxon>Alcanivoracaceae</taxon>
        <taxon>Alcanivorax</taxon>
    </lineage>
</organism>
<keyword evidence="3" id="KW-0804">Transcription</keyword>
<feature type="DNA-binding region" description="H-T-H motif" evidence="4">
    <location>
        <begin position="44"/>
        <end position="63"/>
    </location>
</feature>
<dbReference type="RefSeq" id="WP_022984861.1">
    <property type="nucleotide sequence ID" value="NZ_CAXGPP010000010.1"/>
</dbReference>
<dbReference type="InterPro" id="IPR009057">
    <property type="entry name" value="Homeodomain-like_sf"/>
</dbReference>
<sequence>MTQPFPHLSALKKQPTQPRAIRTVERIIAATGELVKEQGLEALTTNKVADQANVNIATLYQYFPHKQALLSALMQSYLNDLTRVLNDLLDGLGDISIEESTRLWATLGIQSFRQSGGVLTELLRSQHTLTALPEGKEFERRLMEAMHRFLIKQRQRLQVDNLDRAIYTAFHACTAILSQHLLEPVPYYTDEEMVDEVATLMSRYFYQP</sequence>
<dbReference type="InterPro" id="IPR001647">
    <property type="entry name" value="HTH_TetR"/>
</dbReference>
<keyword evidence="1" id="KW-0805">Transcription regulation</keyword>
<evidence type="ECO:0000256" key="3">
    <source>
        <dbReference type="ARBA" id="ARBA00023163"/>
    </source>
</evidence>
<dbReference type="PROSITE" id="PS50977">
    <property type="entry name" value="HTH_TETR_2"/>
    <property type="match status" value="1"/>
</dbReference>
<dbReference type="PANTHER" id="PTHR30055:SF234">
    <property type="entry name" value="HTH-TYPE TRANSCRIPTIONAL REGULATOR BETI"/>
    <property type="match status" value="1"/>
</dbReference>
<feature type="domain" description="HTH tetR-type" evidence="5">
    <location>
        <begin position="21"/>
        <end position="81"/>
    </location>
</feature>
<dbReference type="PRINTS" id="PR00455">
    <property type="entry name" value="HTHTETR"/>
</dbReference>
<dbReference type="GO" id="GO:0000976">
    <property type="term" value="F:transcription cis-regulatory region binding"/>
    <property type="evidence" value="ECO:0007669"/>
    <property type="project" value="TreeGrafter"/>
</dbReference>
<reference evidence="6 7" key="1">
    <citation type="submission" date="2018-09" db="EMBL/GenBank/DDBJ databases">
        <title>Alcanivorax profundi sp. nov., isolated from 1000 m-depth seawater of the Mariana Trench.</title>
        <authorList>
            <person name="Liu J."/>
        </authorList>
    </citation>
    <scope>NUCLEOTIDE SEQUENCE [LARGE SCALE GENOMIC DNA]</scope>
    <source>
        <strain evidence="6 7">MTEO17</strain>
    </source>
</reference>
<dbReference type="InterPro" id="IPR050109">
    <property type="entry name" value="HTH-type_TetR-like_transc_reg"/>
</dbReference>